<reference evidence="2 3" key="1">
    <citation type="journal article" date="2012" name="J. Bacteriol.">
        <title>Draft genome of Streptomyces tsukubaensis NRRL 18488, the producer of the clinically important immunosuppressant tacrolimus (FK506).</title>
        <authorList>
            <person name="Barreiro C."/>
            <person name="Prieto C."/>
            <person name="Sola-Landa A."/>
            <person name="Solera E."/>
            <person name="Martinez-Castro M."/>
            <person name="Perez-Redondo R."/>
            <person name="Garcia-Estrada C."/>
            <person name="Aparicio J.F."/>
            <person name="Fernandez-Martinez L.T."/>
            <person name="Santos-Aberturas J."/>
            <person name="Salehi-Najafabadi Z."/>
            <person name="Rodriguez-Garcia A."/>
            <person name="Tauch A."/>
            <person name="Martin J.F."/>
        </authorList>
    </citation>
    <scope>NUCLEOTIDE SEQUENCE [LARGE SCALE GENOMIC DNA]</scope>
    <source>
        <strain evidence="3">DSM 42081 / NBRC 108919 / NRRL 18488 / 9993</strain>
    </source>
</reference>
<proteinExistence type="predicted"/>
<dbReference type="InterPro" id="IPR002575">
    <property type="entry name" value="Aminoglycoside_PTrfase"/>
</dbReference>
<dbReference type="SUPFAM" id="SSF56112">
    <property type="entry name" value="Protein kinase-like (PK-like)"/>
    <property type="match status" value="1"/>
</dbReference>
<dbReference type="AlphaFoldDB" id="A0A7G3UHJ4"/>
<dbReference type="RefSeq" id="WP_040915811.1">
    <property type="nucleotide sequence ID" value="NZ_CP029159.1"/>
</dbReference>
<accession>A0A7G3UHJ4</accession>
<protein>
    <submittedName>
        <fullName evidence="2">Aminoglycoside phosphotransferase family protein</fullName>
    </submittedName>
</protein>
<dbReference type="InterPro" id="IPR011009">
    <property type="entry name" value="Kinase-like_dom_sf"/>
</dbReference>
<gene>
    <name evidence="2" type="ORF">STSU_019520</name>
</gene>
<dbReference type="Pfam" id="PF01636">
    <property type="entry name" value="APH"/>
    <property type="match status" value="1"/>
</dbReference>
<sequence>MTSGAGVGGVFTEEAAGVVLVSACRAAGFDPAGAELLRLGSNAVYRLAGSPVIVRIARDPGSLADMTRAVRVARWLEGEGFAATRVVAGLEQPLVVDGRVVTFWASAQDTEVYADLRELGDLLRRLHWLEEPGALALPYYDPFQEVWDTLRALGGVPGDDVAFLNERAERIQKEYDRLDWVLDFGMIHGDANVGNAIRDRDGRPLLIDLDGFSLGQREWDLVLTSLYYERFGWHTRTEYESFVYHYGFDLMNWPGYPVLADLRELKMTLWIGHQVTTSEEAAEEFARRVHALRTGGSRKDWQAF</sequence>
<name>A0A7G3UHJ4_STRT9</name>
<keyword evidence="3" id="KW-1185">Reference proteome</keyword>
<dbReference type="Gene3D" id="1.10.510.10">
    <property type="entry name" value="Transferase(Phosphotransferase) domain 1"/>
    <property type="match status" value="1"/>
</dbReference>
<feature type="domain" description="Aminoglycoside phosphotransferase" evidence="1">
    <location>
        <begin position="41"/>
        <end position="247"/>
    </location>
</feature>
<organism evidence="2 3">
    <name type="scientific">Streptomyces tsukubensis (strain DSM 42081 / NBRC 108919 / NRRL 18488 / 9993)</name>
    <dbReference type="NCBI Taxonomy" id="1114943"/>
    <lineage>
        <taxon>Bacteria</taxon>
        <taxon>Bacillati</taxon>
        <taxon>Actinomycetota</taxon>
        <taxon>Actinomycetes</taxon>
        <taxon>Kitasatosporales</taxon>
        <taxon>Streptomycetaceae</taxon>
        <taxon>Streptomyces</taxon>
    </lineage>
</organism>
<evidence type="ECO:0000313" key="3">
    <source>
        <dbReference type="Proteomes" id="UP000005940"/>
    </source>
</evidence>
<evidence type="ECO:0000259" key="1">
    <source>
        <dbReference type="Pfam" id="PF01636"/>
    </source>
</evidence>
<dbReference type="Proteomes" id="UP000005940">
    <property type="component" value="Chromosome"/>
</dbReference>
<evidence type="ECO:0000313" key="2">
    <source>
        <dbReference type="EMBL" id="QKM69021.1"/>
    </source>
</evidence>
<dbReference type="GO" id="GO:0016740">
    <property type="term" value="F:transferase activity"/>
    <property type="evidence" value="ECO:0007669"/>
    <property type="project" value="UniProtKB-KW"/>
</dbReference>
<dbReference type="EMBL" id="CP029159">
    <property type="protein sequence ID" value="QKM69021.1"/>
    <property type="molecule type" value="Genomic_DNA"/>
</dbReference>